<dbReference type="PANTHER" id="PTHR30329">
    <property type="entry name" value="STATOR ELEMENT OF FLAGELLAR MOTOR COMPLEX"/>
    <property type="match status" value="1"/>
</dbReference>
<feature type="transmembrane region" description="Helical" evidence="3">
    <location>
        <begin position="12"/>
        <end position="36"/>
    </location>
</feature>
<proteinExistence type="predicted"/>
<dbReference type="InterPro" id="IPR006665">
    <property type="entry name" value="OmpA-like"/>
</dbReference>
<dbReference type="RefSeq" id="WP_066180883.1">
    <property type="nucleotide sequence ID" value="NZ_LCUJ01000002.1"/>
</dbReference>
<dbReference type="InterPro" id="IPR050330">
    <property type="entry name" value="Bact_OuterMem_StrucFunc"/>
</dbReference>
<dbReference type="Proteomes" id="UP000093281">
    <property type="component" value="Unassembled WGS sequence"/>
</dbReference>
<protein>
    <submittedName>
        <fullName evidence="6">Chemotaxis protein</fullName>
    </submittedName>
    <submittedName>
        <fullName evidence="5">Putative lipoprotein YiaD</fullName>
    </submittedName>
</protein>
<dbReference type="AlphaFoldDB" id="A0A1C0B8B5"/>
<dbReference type="PANTHER" id="PTHR30329:SF21">
    <property type="entry name" value="LIPOPROTEIN YIAD-RELATED"/>
    <property type="match status" value="1"/>
</dbReference>
<dbReference type="Gene3D" id="3.30.1330.60">
    <property type="entry name" value="OmpA-like domain"/>
    <property type="match status" value="1"/>
</dbReference>
<dbReference type="InterPro" id="IPR036737">
    <property type="entry name" value="OmpA-like_sf"/>
</dbReference>
<evidence type="ECO:0000256" key="1">
    <source>
        <dbReference type="PROSITE-ProRule" id="PRU00473"/>
    </source>
</evidence>
<evidence type="ECO:0000313" key="7">
    <source>
        <dbReference type="Proteomes" id="UP000093281"/>
    </source>
</evidence>
<name>A0A1C0B8B5_9BACT</name>
<dbReference type="OrthoDB" id="9805566at2"/>
<dbReference type="EMBL" id="LCUJ01000002">
    <property type="protein sequence ID" value="OCL99848.1"/>
    <property type="molecule type" value="Genomic_DNA"/>
</dbReference>
<keyword evidence="1 3" id="KW-0472">Membrane</keyword>
<comment type="caution">
    <text evidence="5">The sequence shown here is derived from an EMBL/GenBank/DDBJ whole genome shotgun (WGS) entry which is preliminary data.</text>
</comment>
<keyword evidence="2" id="KW-0175">Coiled coil</keyword>
<evidence type="ECO:0000313" key="6">
    <source>
        <dbReference type="EMBL" id="TLS73210.1"/>
    </source>
</evidence>
<feature type="coiled-coil region" evidence="2">
    <location>
        <begin position="45"/>
        <end position="149"/>
    </location>
</feature>
<dbReference type="PATRIC" id="fig|544718.43.peg.173"/>
<feature type="domain" description="OmpA-like" evidence="4">
    <location>
        <begin position="197"/>
        <end position="328"/>
    </location>
</feature>
<dbReference type="EMBL" id="VBUF01000001">
    <property type="protein sequence ID" value="TLS73210.1"/>
    <property type="molecule type" value="Genomic_DNA"/>
</dbReference>
<evidence type="ECO:0000259" key="4">
    <source>
        <dbReference type="PROSITE" id="PS51123"/>
    </source>
</evidence>
<reference evidence="5" key="1">
    <citation type="submission" date="2015-05" db="EMBL/GenBank/DDBJ databases">
        <authorList>
            <person name="Wang D.B."/>
            <person name="Wang M."/>
        </authorList>
    </citation>
    <scope>NUCLEOTIDE SEQUENCE [LARGE SCALE GENOMIC DNA]</scope>
    <source>
        <strain evidence="5">DU22</strain>
    </source>
</reference>
<dbReference type="GO" id="GO:0016020">
    <property type="term" value="C:membrane"/>
    <property type="evidence" value="ECO:0007669"/>
    <property type="project" value="UniProtKB-UniRule"/>
</dbReference>
<dbReference type="CDD" id="cd07185">
    <property type="entry name" value="OmpA_C-like"/>
    <property type="match status" value="1"/>
</dbReference>
<dbReference type="STRING" id="544718.AAX25_00175"/>
<reference evidence="6 8" key="3">
    <citation type="submission" date="2019-05" db="EMBL/GenBank/DDBJ databases">
        <title>Arcobacter cibarius and Arcobacter thereius providing challenges in identification an antibiotic susceptibility and Quinolone resistance.</title>
        <authorList>
            <person name="Busch A."/>
            <person name="Hanel I."/>
            <person name="Hotzel H."/>
            <person name="Tomaso H."/>
        </authorList>
    </citation>
    <scope>NUCLEOTIDE SEQUENCE [LARGE SCALE GENOMIC DNA]</scope>
    <source>
        <strain evidence="6 8">17CS1191_2</strain>
    </source>
</reference>
<dbReference type="Pfam" id="PF00691">
    <property type="entry name" value="OmpA"/>
    <property type="match status" value="1"/>
</dbReference>
<dbReference type="Proteomes" id="UP000308001">
    <property type="component" value="Unassembled WGS sequence"/>
</dbReference>
<keyword evidence="3" id="KW-0812">Transmembrane</keyword>
<sequence length="348" mass="40377">MYKKNEEKEENFWISYADLMAGLLFVFILIVALIVIKYIHTENTLVNSEDRNSKLINKLKDIETTNLELIEQIKNIEKLYSQTLKSLENSDENLKIVLNELENQYNQNLQKEEELESINILNEKLLANLSESSKLNQDLESKLDRSLEEIILKDQNILKLKDEFELAKDKIKKLGGIKLELISKIKLKLKDAVNIDEKSGAIKFSSNILFDKNSFALKNESKKELSGALKRYFDVLLKDEDIKKYIETITIEGYTDSDGTYLTNLYLSQKRALSVMQFLYDENIVEKELLNSFVSSSGKSSSNLVYDSKSIEDKDASRRIEIKFTIKNEEAIKELQDYFKKSENEDNK</sequence>
<evidence type="ECO:0000256" key="3">
    <source>
        <dbReference type="SAM" id="Phobius"/>
    </source>
</evidence>
<gene>
    <name evidence="5" type="primary">yiaD</name>
    <name evidence="5" type="ORF">AAX29_00898</name>
    <name evidence="6" type="ORF">FE246_01615</name>
</gene>
<evidence type="ECO:0000313" key="5">
    <source>
        <dbReference type="EMBL" id="OCL99848.1"/>
    </source>
</evidence>
<keyword evidence="5" id="KW-0449">Lipoprotein</keyword>
<evidence type="ECO:0000313" key="8">
    <source>
        <dbReference type="Proteomes" id="UP000308001"/>
    </source>
</evidence>
<evidence type="ECO:0000256" key="2">
    <source>
        <dbReference type="SAM" id="Coils"/>
    </source>
</evidence>
<reference evidence="7" key="2">
    <citation type="submission" date="2015-05" db="EMBL/GenBank/DDBJ databases">
        <authorList>
            <person name="Rovetto F."/>
            <person name="Cocolin L."/>
            <person name="Illeghems K."/>
            <person name="Van Nieuwerburgh F."/>
            <person name="Houf K."/>
        </authorList>
    </citation>
    <scope>NUCLEOTIDE SEQUENCE [LARGE SCALE GENOMIC DNA]</scope>
    <source>
        <strain evidence="7">DU22</strain>
    </source>
</reference>
<organism evidence="5 7">
    <name type="scientific">Aliarcobacter thereius</name>
    <dbReference type="NCBI Taxonomy" id="544718"/>
    <lineage>
        <taxon>Bacteria</taxon>
        <taxon>Pseudomonadati</taxon>
        <taxon>Campylobacterota</taxon>
        <taxon>Epsilonproteobacteria</taxon>
        <taxon>Campylobacterales</taxon>
        <taxon>Arcobacteraceae</taxon>
        <taxon>Aliarcobacter</taxon>
    </lineage>
</organism>
<accession>A0A1C0B8B5</accession>
<dbReference type="SUPFAM" id="SSF103088">
    <property type="entry name" value="OmpA-like"/>
    <property type="match status" value="1"/>
</dbReference>
<keyword evidence="3" id="KW-1133">Transmembrane helix</keyword>
<dbReference type="PROSITE" id="PS51123">
    <property type="entry name" value="OMPA_2"/>
    <property type="match status" value="1"/>
</dbReference>